<evidence type="ECO:0000313" key="1">
    <source>
        <dbReference type="EMBL" id="QXJ33622.1"/>
    </source>
</evidence>
<accession>A0A8F5BY81</accession>
<dbReference type="Proteomes" id="UP000694036">
    <property type="component" value="Chromosome"/>
</dbReference>
<sequence>MYTKIGAYLIYSVGDRDENTFREIKVHLPDGRWVNDDYNVYFWLKNHMVVSPVNPNESLHSSLRDRLAKRATKAVNRSINIVKYSIALVLWERRLIPEFVA</sequence>
<protein>
    <submittedName>
        <fullName evidence="1">DDE transposase</fullName>
    </submittedName>
</protein>
<evidence type="ECO:0000313" key="2">
    <source>
        <dbReference type="Proteomes" id="UP000694036"/>
    </source>
</evidence>
<dbReference type="InterPro" id="IPR051354">
    <property type="entry name" value="Transposase_27_IS1"/>
</dbReference>
<name>A0A8F5BY81_9CREN</name>
<dbReference type="PANTHER" id="PTHR33293">
    <property type="entry name" value="INSERTION ELEMENT IS1 1 PROTEIN INSB-RELATED"/>
    <property type="match status" value="1"/>
</dbReference>
<organism evidence="1 2">
    <name type="scientific">Saccharolobus shibatae</name>
    <dbReference type="NCBI Taxonomy" id="2286"/>
    <lineage>
        <taxon>Archaea</taxon>
        <taxon>Thermoproteota</taxon>
        <taxon>Thermoprotei</taxon>
        <taxon>Sulfolobales</taxon>
        <taxon>Sulfolobaceae</taxon>
        <taxon>Saccharolobus</taxon>
    </lineage>
</organism>
<dbReference type="EMBL" id="CP077713">
    <property type="protein sequence ID" value="QXJ33622.1"/>
    <property type="molecule type" value="Genomic_DNA"/>
</dbReference>
<keyword evidence="2" id="KW-1185">Reference proteome</keyword>
<dbReference type="AlphaFoldDB" id="A0A8F5BY81"/>
<reference evidence="1 2" key="1">
    <citation type="journal article" date="2021" name="Environ. Microbiol.">
        <title>New insights into the diversity and evolution of the archaeal mobilome from three complete genomes of Saccharolobus shibatae.</title>
        <authorList>
            <person name="Medvedeva S."/>
            <person name="Brandt D."/>
            <person name="Cvirkaite-Krupovic V."/>
            <person name="Liu Y."/>
            <person name="Severinov K."/>
            <person name="Ishino S."/>
            <person name="Ishino Y."/>
            <person name="Prangishvili D."/>
            <person name="Kalinowski J."/>
            <person name="Krupovic M."/>
        </authorList>
    </citation>
    <scope>NUCLEOTIDE SEQUENCE [LARGE SCALE GENOMIC DNA]</scope>
    <source>
        <strain evidence="1 2">S38A</strain>
    </source>
</reference>
<gene>
    <name evidence="1" type="ORF">J5U22_00164</name>
</gene>
<dbReference type="PANTHER" id="PTHR33293:SF1">
    <property type="entry name" value="INSERTION ELEMENT IS1 1 PROTEIN INSB-RELATED"/>
    <property type="match status" value="1"/>
</dbReference>
<proteinExistence type="predicted"/>